<name>A0A934RC72_9BACT</name>
<accession>A0A934RC72</accession>
<evidence type="ECO:0000313" key="8">
    <source>
        <dbReference type="Proteomes" id="UP000658278"/>
    </source>
</evidence>
<dbReference type="AlphaFoldDB" id="A0A934RC72"/>
<protein>
    <submittedName>
        <fullName evidence="7">DMT family transporter</fullName>
    </submittedName>
</protein>
<feature type="transmembrane region" description="Helical" evidence="5">
    <location>
        <begin position="103"/>
        <end position="121"/>
    </location>
</feature>
<feature type="transmembrane region" description="Helical" evidence="5">
    <location>
        <begin position="44"/>
        <end position="64"/>
    </location>
</feature>
<comment type="caution">
    <text evidence="7">The sequence shown here is derived from an EMBL/GenBank/DDBJ whole genome shotgun (WGS) entry which is preliminary data.</text>
</comment>
<evidence type="ECO:0000256" key="3">
    <source>
        <dbReference type="ARBA" id="ARBA00022989"/>
    </source>
</evidence>
<keyword evidence="3 5" id="KW-1133">Transmembrane helix</keyword>
<feature type="transmembrane region" description="Helical" evidence="5">
    <location>
        <begin position="208"/>
        <end position="232"/>
    </location>
</feature>
<feature type="transmembrane region" description="Helical" evidence="5">
    <location>
        <begin position="76"/>
        <end position="97"/>
    </location>
</feature>
<feature type="transmembrane region" description="Helical" evidence="5">
    <location>
        <begin position="185"/>
        <end position="202"/>
    </location>
</feature>
<evidence type="ECO:0000256" key="2">
    <source>
        <dbReference type="ARBA" id="ARBA00022692"/>
    </source>
</evidence>
<keyword evidence="8" id="KW-1185">Reference proteome</keyword>
<dbReference type="PANTHER" id="PTHR22911:SF6">
    <property type="entry name" value="SOLUTE CARRIER FAMILY 35 MEMBER G1"/>
    <property type="match status" value="1"/>
</dbReference>
<dbReference type="Pfam" id="PF00892">
    <property type="entry name" value="EamA"/>
    <property type="match status" value="2"/>
</dbReference>
<evidence type="ECO:0000256" key="1">
    <source>
        <dbReference type="ARBA" id="ARBA00004141"/>
    </source>
</evidence>
<organism evidence="7 8">
    <name type="scientific">Haloferula rosea</name>
    <dbReference type="NCBI Taxonomy" id="490093"/>
    <lineage>
        <taxon>Bacteria</taxon>
        <taxon>Pseudomonadati</taxon>
        <taxon>Verrucomicrobiota</taxon>
        <taxon>Verrucomicrobiia</taxon>
        <taxon>Verrucomicrobiales</taxon>
        <taxon>Verrucomicrobiaceae</taxon>
        <taxon>Haloferula</taxon>
    </lineage>
</organism>
<reference evidence="7" key="1">
    <citation type="submission" date="2021-01" db="EMBL/GenBank/DDBJ databases">
        <title>Modified the classification status of verrucomicrobia.</title>
        <authorList>
            <person name="Feng X."/>
        </authorList>
    </citation>
    <scope>NUCLEOTIDE SEQUENCE</scope>
    <source>
        <strain evidence="7">KCTC 22201</strain>
    </source>
</reference>
<dbReference type="PANTHER" id="PTHR22911">
    <property type="entry name" value="ACYL-MALONYL CONDENSING ENZYME-RELATED"/>
    <property type="match status" value="1"/>
</dbReference>
<comment type="subcellular location">
    <subcellularLocation>
        <location evidence="1">Membrane</location>
        <topology evidence="1">Multi-pass membrane protein</topology>
    </subcellularLocation>
</comment>
<dbReference type="InterPro" id="IPR000620">
    <property type="entry name" value="EamA_dom"/>
</dbReference>
<evidence type="ECO:0000259" key="6">
    <source>
        <dbReference type="Pfam" id="PF00892"/>
    </source>
</evidence>
<feature type="domain" description="EamA" evidence="6">
    <location>
        <begin position="11"/>
        <end position="143"/>
    </location>
</feature>
<keyword evidence="2 5" id="KW-0812">Transmembrane</keyword>
<feature type="transmembrane region" description="Helical" evidence="5">
    <location>
        <begin position="244"/>
        <end position="261"/>
    </location>
</feature>
<feature type="transmembrane region" description="Helical" evidence="5">
    <location>
        <begin position="130"/>
        <end position="146"/>
    </location>
</feature>
<evidence type="ECO:0000256" key="5">
    <source>
        <dbReference type="SAM" id="Phobius"/>
    </source>
</evidence>
<dbReference type="SUPFAM" id="SSF103481">
    <property type="entry name" value="Multidrug resistance efflux transporter EmrE"/>
    <property type="match status" value="2"/>
</dbReference>
<feature type="transmembrane region" description="Helical" evidence="5">
    <location>
        <begin position="267"/>
        <end position="284"/>
    </location>
</feature>
<keyword evidence="4 5" id="KW-0472">Membrane</keyword>
<gene>
    <name evidence="7" type="ORF">JIN81_06265</name>
</gene>
<dbReference type="Proteomes" id="UP000658278">
    <property type="component" value="Unassembled WGS sequence"/>
</dbReference>
<evidence type="ECO:0000313" key="7">
    <source>
        <dbReference type="EMBL" id="MBK1826614.1"/>
    </source>
</evidence>
<feature type="transmembrane region" description="Helical" evidence="5">
    <location>
        <begin position="12"/>
        <end position="32"/>
    </location>
</feature>
<dbReference type="EMBL" id="JAENII010000004">
    <property type="protein sequence ID" value="MBK1826614.1"/>
    <property type="molecule type" value="Genomic_DNA"/>
</dbReference>
<feature type="domain" description="EamA" evidence="6">
    <location>
        <begin position="156"/>
        <end position="282"/>
    </location>
</feature>
<proteinExistence type="predicted"/>
<sequence>MTAPPSESRSIGLMLGSVLLFAVNALLIRGIHMHVPAADGWVASLFRGAVGMVVVIAMFGWGRGLELSHLFTRPLLAFRGLLGGFGILAFYITVVHLGAGRAVIINLSYPMFGSLFAAWWLKEHLTLRSWLWMIAGFVGLVIFLGSDFDGGIGGYDLLALAGAVAAGGVVTLIRLLRDREHTSSIYASQCLASFAFALWPAAAPTMTLSPGVIGLMIGAAIIVAIAQLAMTYSYRTLSVARGSSMQMLLPLLTATGGYLLFNETFTSVGIAGAVLTLLATWQVVRRPKTSTRLASNRQSA</sequence>
<dbReference type="InterPro" id="IPR037185">
    <property type="entry name" value="EmrE-like"/>
</dbReference>
<evidence type="ECO:0000256" key="4">
    <source>
        <dbReference type="ARBA" id="ARBA00023136"/>
    </source>
</evidence>
<feature type="transmembrane region" description="Helical" evidence="5">
    <location>
        <begin position="152"/>
        <end position="173"/>
    </location>
</feature>
<dbReference type="RefSeq" id="WP_200277752.1">
    <property type="nucleotide sequence ID" value="NZ_JAENII010000004.1"/>
</dbReference>
<dbReference type="GO" id="GO:0016020">
    <property type="term" value="C:membrane"/>
    <property type="evidence" value="ECO:0007669"/>
    <property type="project" value="UniProtKB-SubCell"/>
</dbReference>